<keyword evidence="2" id="KW-0456">Lyase</keyword>
<dbReference type="Gene3D" id="1.50.10.130">
    <property type="entry name" value="Terpene synthase, N-terminal domain"/>
    <property type="match status" value="2"/>
</dbReference>
<dbReference type="GO" id="GO:0016114">
    <property type="term" value="P:terpenoid biosynthetic process"/>
    <property type="evidence" value="ECO:0007669"/>
    <property type="project" value="InterPro"/>
</dbReference>
<dbReference type="InterPro" id="IPR036965">
    <property type="entry name" value="Terpene_synth_N_sf"/>
</dbReference>
<organism evidence="4 5">
    <name type="scientific">Thalictrum thalictroides</name>
    <name type="common">Rue-anemone</name>
    <name type="synonym">Anemone thalictroides</name>
    <dbReference type="NCBI Taxonomy" id="46969"/>
    <lineage>
        <taxon>Eukaryota</taxon>
        <taxon>Viridiplantae</taxon>
        <taxon>Streptophyta</taxon>
        <taxon>Embryophyta</taxon>
        <taxon>Tracheophyta</taxon>
        <taxon>Spermatophyta</taxon>
        <taxon>Magnoliopsida</taxon>
        <taxon>Ranunculales</taxon>
        <taxon>Ranunculaceae</taxon>
        <taxon>Thalictroideae</taxon>
        <taxon>Thalictrum</taxon>
    </lineage>
</organism>
<dbReference type="AlphaFoldDB" id="A0A7J6XF94"/>
<dbReference type="EMBL" id="JABWDY010000299">
    <property type="protein sequence ID" value="KAF5208209.1"/>
    <property type="molecule type" value="Genomic_DNA"/>
</dbReference>
<evidence type="ECO:0000259" key="3">
    <source>
        <dbReference type="Pfam" id="PF01397"/>
    </source>
</evidence>
<dbReference type="SUPFAM" id="SSF48239">
    <property type="entry name" value="Terpenoid cyclases/Protein prenyltransferases"/>
    <property type="match status" value="2"/>
</dbReference>
<reference evidence="4 5" key="1">
    <citation type="submission" date="2020-06" db="EMBL/GenBank/DDBJ databases">
        <title>Transcriptomic and genomic resources for Thalictrum thalictroides and T. hernandezii: Facilitating candidate gene discovery in an emerging model plant lineage.</title>
        <authorList>
            <person name="Arias T."/>
            <person name="Riano-Pachon D.M."/>
            <person name="Di Stilio V.S."/>
        </authorList>
    </citation>
    <scope>NUCLEOTIDE SEQUENCE [LARGE SCALE GENOMIC DNA]</scope>
    <source>
        <strain evidence="5">cv. WT478/WT964</strain>
        <tissue evidence="4">Leaves</tissue>
    </source>
</reference>
<dbReference type="GO" id="GO:0010333">
    <property type="term" value="F:terpene synthase activity"/>
    <property type="evidence" value="ECO:0007669"/>
    <property type="project" value="InterPro"/>
</dbReference>
<keyword evidence="5" id="KW-1185">Reference proteome</keyword>
<evidence type="ECO:0000313" key="5">
    <source>
        <dbReference type="Proteomes" id="UP000554482"/>
    </source>
</evidence>
<protein>
    <submittedName>
        <fullName evidence="4">Sesquiterpene synthase</fullName>
    </submittedName>
</protein>
<dbReference type="Proteomes" id="UP000554482">
    <property type="component" value="Unassembled WGS sequence"/>
</dbReference>
<gene>
    <name evidence="4" type="ORF">FRX31_002204</name>
</gene>
<sequence>MAAAFTSGFMPHLLNVFGKPPSSRSAMNPRLVSYNQLPSASRSPITAGLKNVATKCSNATNASSDARPEFTRHFHPNVWDGHDFTFTSSKHLIDERRLKELKKEVKNMFSLAAGDSFRELDLIDKIQRHGVAYHFEDEIEHILQRTNNDDYTHFFDQNICKNEHHDLNLYYVSLRFRLLRQAGYYAVSTDVNLYYVSLRFRLLRQAGYYAVSTDVFKKFKNEK</sequence>
<dbReference type="OrthoDB" id="1877784at2759"/>
<evidence type="ECO:0000256" key="1">
    <source>
        <dbReference type="ARBA" id="ARBA00022842"/>
    </source>
</evidence>
<dbReference type="InterPro" id="IPR001906">
    <property type="entry name" value="Terpene_synth_N"/>
</dbReference>
<feature type="non-terminal residue" evidence="4">
    <location>
        <position position="1"/>
    </location>
</feature>
<evidence type="ECO:0000256" key="2">
    <source>
        <dbReference type="ARBA" id="ARBA00023239"/>
    </source>
</evidence>
<accession>A0A7J6XF94</accession>
<proteinExistence type="predicted"/>
<name>A0A7J6XF94_THATH</name>
<comment type="caution">
    <text evidence="4">The sequence shown here is derived from an EMBL/GenBank/DDBJ whole genome shotgun (WGS) entry which is preliminary data.</text>
</comment>
<feature type="domain" description="Terpene synthase N-terminal" evidence="3">
    <location>
        <begin position="89"/>
        <end position="191"/>
    </location>
</feature>
<keyword evidence="1" id="KW-0460">Magnesium</keyword>
<dbReference type="Pfam" id="PF01397">
    <property type="entry name" value="Terpene_synth"/>
    <property type="match status" value="1"/>
</dbReference>
<dbReference type="PANTHER" id="PTHR31225:SF93">
    <property type="entry name" value="ALPHA-HUMULENE_(-)-(E)-BETA-CARYOPHYLLENE SYNTHASE"/>
    <property type="match status" value="1"/>
</dbReference>
<dbReference type="InterPro" id="IPR050148">
    <property type="entry name" value="Terpene_synthase-like"/>
</dbReference>
<evidence type="ECO:0000313" key="4">
    <source>
        <dbReference type="EMBL" id="KAF5208209.1"/>
    </source>
</evidence>
<dbReference type="InterPro" id="IPR008930">
    <property type="entry name" value="Terpenoid_cyclase/PrenylTrfase"/>
</dbReference>
<dbReference type="PANTHER" id="PTHR31225">
    <property type="entry name" value="OS04G0344100 PROTEIN-RELATED"/>
    <property type="match status" value="1"/>
</dbReference>